<name>A0A5N6P451_9ASTR</name>
<proteinExistence type="predicted"/>
<dbReference type="Proteomes" id="UP000326396">
    <property type="component" value="Linkage Group LG14"/>
</dbReference>
<accession>A0A5N6P451</accession>
<sequence>MVDVRWLAVVAQEVEDVRWLKDRPIDASISLVRVKVKEQVEMGWPKAHVVKNWKSGRVEDEDVRCSPQVGRVEDEKVEDPTWIIDDRQALATPLHNRFRNRFCLSNSQSDSLSISLMDIGCPINDDFNITIEV</sequence>
<organism evidence="1 2">
    <name type="scientific">Mikania micrantha</name>
    <name type="common">bitter vine</name>
    <dbReference type="NCBI Taxonomy" id="192012"/>
    <lineage>
        <taxon>Eukaryota</taxon>
        <taxon>Viridiplantae</taxon>
        <taxon>Streptophyta</taxon>
        <taxon>Embryophyta</taxon>
        <taxon>Tracheophyta</taxon>
        <taxon>Spermatophyta</taxon>
        <taxon>Magnoliopsida</taxon>
        <taxon>eudicotyledons</taxon>
        <taxon>Gunneridae</taxon>
        <taxon>Pentapetalae</taxon>
        <taxon>asterids</taxon>
        <taxon>campanulids</taxon>
        <taxon>Asterales</taxon>
        <taxon>Asteraceae</taxon>
        <taxon>Asteroideae</taxon>
        <taxon>Heliantheae alliance</taxon>
        <taxon>Eupatorieae</taxon>
        <taxon>Mikania</taxon>
    </lineage>
</organism>
<keyword evidence="2" id="KW-1185">Reference proteome</keyword>
<gene>
    <name evidence="1" type="ORF">E3N88_11949</name>
</gene>
<evidence type="ECO:0000313" key="2">
    <source>
        <dbReference type="Proteomes" id="UP000326396"/>
    </source>
</evidence>
<dbReference type="AlphaFoldDB" id="A0A5N6P451"/>
<protein>
    <submittedName>
        <fullName evidence="1">Uncharacterized protein</fullName>
    </submittedName>
</protein>
<evidence type="ECO:0000313" key="1">
    <source>
        <dbReference type="EMBL" id="KAD5960477.1"/>
    </source>
</evidence>
<reference evidence="1 2" key="1">
    <citation type="submission" date="2019-05" db="EMBL/GenBank/DDBJ databases">
        <title>Mikania micrantha, genome provides insights into the molecular mechanism of rapid growth.</title>
        <authorList>
            <person name="Liu B."/>
        </authorList>
    </citation>
    <scope>NUCLEOTIDE SEQUENCE [LARGE SCALE GENOMIC DNA]</scope>
    <source>
        <strain evidence="1">NLD-2019</strain>
        <tissue evidence="1">Leaf</tissue>
    </source>
</reference>
<comment type="caution">
    <text evidence="1">The sequence shown here is derived from an EMBL/GenBank/DDBJ whole genome shotgun (WGS) entry which is preliminary data.</text>
</comment>
<dbReference type="EMBL" id="SZYD01000006">
    <property type="protein sequence ID" value="KAD5960477.1"/>
    <property type="molecule type" value="Genomic_DNA"/>
</dbReference>